<accession>A0AAP0S6N9</accession>
<comment type="subcellular location">
    <subcellularLocation>
        <location evidence="1">Plastid</location>
        <location evidence="1">Chloroplast thylakoid membrane</location>
        <topology evidence="1">Single-pass membrane protein</topology>
    </subcellularLocation>
</comment>
<keyword evidence="8" id="KW-0604">Photosystem II</keyword>
<keyword evidence="7" id="KW-0472">Membrane</keyword>
<evidence type="ECO:0000256" key="3">
    <source>
        <dbReference type="ARBA" id="ARBA00022528"/>
    </source>
</evidence>
<sequence>MATITASSPAALFPRAGLVHKVCNGVSSLPILGLPTMAKRGRVMCTLEEKPSGSGMDSKHNHGCIIDGGGIRRGGVGGTSHGFGG</sequence>
<gene>
    <name evidence="10" type="ORF">L1049_019942</name>
</gene>
<keyword evidence="4" id="KW-0602">Photosynthesis</keyword>
<evidence type="ECO:0000256" key="4">
    <source>
        <dbReference type="ARBA" id="ARBA00022531"/>
    </source>
</evidence>
<evidence type="ECO:0000256" key="1">
    <source>
        <dbReference type="ARBA" id="ARBA00004581"/>
    </source>
</evidence>
<comment type="caution">
    <text evidence="10">The sequence shown here is derived from an EMBL/GenBank/DDBJ whole genome shotgun (WGS) entry which is preliminary data.</text>
</comment>
<dbReference type="EMBL" id="JBBPBK010000001">
    <property type="protein sequence ID" value="KAK9291990.1"/>
    <property type="molecule type" value="Genomic_DNA"/>
</dbReference>
<keyword evidence="5" id="KW-0934">Plastid</keyword>
<evidence type="ECO:0000256" key="7">
    <source>
        <dbReference type="ARBA" id="ARBA00023136"/>
    </source>
</evidence>
<protein>
    <recommendedName>
        <fullName evidence="9">PSII 6.1 kDa protein</fullName>
    </recommendedName>
</protein>
<keyword evidence="6" id="KW-0793">Thylakoid</keyword>
<reference evidence="10 11" key="1">
    <citation type="journal article" date="2024" name="Plant J.">
        <title>Genome sequences and population genomics reveal climatic adaptation and genomic divergence between two closely related sweetgum species.</title>
        <authorList>
            <person name="Xu W.Q."/>
            <person name="Ren C.Q."/>
            <person name="Zhang X.Y."/>
            <person name="Comes H.P."/>
            <person name="Liu X.H."/>
            <person name="Li Y.G."/>
            <person name="Kettle C.J."/>
            <person name="Jalonen R."/>
            <person name="Gaisberger H."/>
            <person name="Ma Y.Z."/>
            <person name="Qiu Y.X."/>
        </authorList>
    </citation>
    <scope>NUCLEOTIDE SEQUENCE [LARGE SCALE GENOMIC DNA]</scope>
    <source>
        <strain evidence="10">Hangzhou</strain>
    </source>
</reference>
<evidence type="ECO:0000313" key="10">
    <source>
        <dbReference type="EMBL" id="KAK9291990.1"/>
    </source>
</evidence>
<evidence type="ECO:0000256" key="9">
    <source>
        <dbReference type="ARBA" id="ARBA00031756"/>
    </source>
</evidence>
<keyword evidence="11" id="KW-1185">Reference proteome</keyword>
<keyword evidence="3" id="KW-0150">Chloroplast</keyword>
<dbReference type="AlphaFoldDB" id="A0AAP0S6N9"/>
<comment type="similarity">
    <text evidence="2">Belongs to the psbW family.</text>
</comment>
<evidence type="ECO:0000256" key="6">
    <source>
        <dbReference type="ARBA" id="ARBA00023078"/>
    </source>
</evidence>
<evidence type="ECO:0000256" key="8">
    <source>
        <dbReference type="ARBA" id="ARBA00023276"/>
    </source>
</evidence>
<organism evidence="10 11">
    <name type="scientific">Liquidambar formosana</name>
    <name type="common">Formosan gum</name>
    <dbReference type="NCBI Taxonomy" id="63359"/>
    <lineage>
        <taxon>Eukaryota</taxon>
        <taxon>Viridiplantae</taxon>
        <taxon>Streptophyta</taxon>
        <taxon>Embryophyta</taxon>
        <taxon>Tracheophyta</taxon>
        <taxon>Spermatophyta</taxon>
        <taxon>Magnoliopsida</taxon>
        <taxon>eudicotyledons</taxon>
        <taxon>Gunneridae</taxon>
        <taxon>Pentapetalae</taxon>
        <taxon>Saxifragales</taxon>
        <taxon>Altingiaceae</taxon>
        <taxon>Liquidambar</taxon>
    </lineage>
</organism>
<evidence type="ECO:0000313" key="11">
    <source>
        <dbReference type="Proteomes" id="UP001415857"/>
    </source>
</evidence>
<evidence type="ECO:0000256" key="2">
    <source>
        <dbReference type="ARBA" id="ARBA00010395"/>
    </source>
</evidence>
<name>A0AAP0S6N9_LIQFO</name>
<dbReference type="Proteomes" id="UP001415857">
    <property type="component" value="Unassembled WGS sequence"/>
</dbReference>
<dbReference type="GO" id="GO:0015979">
    <property type="term" value="P:photosynthesis"/>
    <property type="evidence" value="ECO:0007669"/>
    <property type="project" value="UniProtKB-KW"/>
</dbReference>
<dbReference type="Pfam" id="PF07123">
    <property type="entry name" value="PsbW"/>
    <property type="match status" value="1"/>
</dbReference>
<dbReference type="GO" id="GO:0009523">
    <property type="term" value="C:photosystem II"/>
    <property type="evidence" value="ECO:0007669"/>
    <property type="project" value="UniProtKB-KW"/>
</dbReference>
<evidence type="ECO:0000256" key="5">
    <source>
        <dbReference type="ARBA" id="ARBA00022640"/>
    </source>
</evidence>
<proteinExistence type="inferred from homology"/>
<dbReference type="InterPro" id="IPR009806">
    <property type="entry name" value="PSII_PsbW_class2"/>
</dbReference>
<dbReference type="GO" id="GO:0009535">
    <property type="term" value="C:chloroplast thylakoid membrane"/>
    <property type="evidence" value="ECO:0007669"/>
    <property type="project" value="UniProtKB-SubCell"/>
</dbReference>